<organism evidence="1">
    <name type="scientific">Klebsiella pneumoniae</name>
    <dbReference type="NCBI Taxonomy" id="573"/>
    <lineage>
        <taxon>Bacteria</taxon>
        <taxon>Pseudomonadati</taxon>
        <taxon>Pseudomonadota</taxon>
        <taxon>Gammaproteobacteria</taxon>
        <taxon>Enterobacterales</taxon>
        <taxon>Enterobacteriaceae</taxon>
        <taxon>Klebsiella/Raoultella group</taxon>
        <taxon>Klebsiella</taxon>
        <taxon>Klebsiella pneumoniae complex</taxon>
    </lineage>
</organism>
<dbReference type="AlphaFoldDB" id="A0A8B0SVC5"/>
<geneLocation type="plasmid" evidence="1">
    <name>p17-15-vir-like</name>
</geneLocation>
<evidence type="ECO:0000313" key="1">
    <source>
        <dbReference type="EMBL" id="QTX14989.1"/>
    </source>
</evidence>
<name>A0A8B0SVC5_KLEPN</name>
<reference evidence="1" key="1">
    <citation type="submission" date="2020-01" db="EMBL/GenBank/DDBJ databases">
        <authorList>
            <person name="Qin S."/>
        </authorList>
    </citation>
    <scope>NUCLEOTIDE SEQUENCE</scope>
    <source>
        <strain evidence="1">CVir17-16-YZ6g</strain>
        <plasmid evidence="1">p17-15-vir-like</plasmid>
    </source>
</reference>
<dbReference type="EMBL" id="MN956836">
    <property type="protein sequence ID" value="QTX14989.1"/>
    <property type="molecule type" value="Genomic_DNA"/>
</dbReference>
<keyword evidence="1" id="KW-0614">Plasmid</keyword>
<proteinExistence type="predicted"/>
<accession>A0A8B0SVC5</accession>
<protein>
    <submittedName>
        <fullName evidence="1">PTS system, fructose-specific IIA component</fullName>
    </submittedName>
</protein>
<sequence length="120" mass="13563">MRQLVIFELLLCHGTASIVRIMRDLILQLTKISIYSTKPSITGNQSWRACTTSECVGWGYASPRTCCTRWTCPDTRQFRGTVSACWMRQVCLQRSELITCEGTVIYCPPSIQSLGLSHQI</sequence>